<evidence type="ECO:0000259" key="2">
    <source>
        <dbReference type="Pfam" id="PF00582"/>
    </source>
</evidence>
<dbReference type="OrthoDB" id="5419113at2"/>
<dbReference type="InterPro" id="IPR006015">
    <property type="entry name" value="Universal_stress_UspA"/>
</dbReference>
<reference evidence="3 4" key="1">
    <citation type="submission" date="2019-07" db="EMBL/GenBank/DDBJ databases">
        <title>Microlunatus dokdonensis sp. nov. isolated from the rhizospheric soil of the wild plant Elymus tsukushiensis.</title>
        <authorList>
            <person name="Ghim S.-Y."/>
            <person name="Hwang Y.-J."/>
            <person name="Son J.-S."/>
            <person name="Shin J.-H."/>
        </authorList>
    </citation>
    <scope>NUCLEOTIDE SEQUENCE [LARGE SCALE GENOMIC DNA]</scope>
    <source>
        <strain evidence="3 4">KUDC0627</strain>
    </source>
</reference>
<evidence type="ECO:0000256" key="1">
    <source>
        <dbReference type="ARBA" id="ARBA00008791"/>
    </source>
</evidence>
<evidence type="ECO:0000313" key="4">
    <source>
        <dbReference type="Proteomes" id="UP000319263"/>
    </source>
</evidence>
<dbReference type="Gene3D" id="3.40.50.620">
    <property type="entry name" value="HUPs"/>
    <property type="match status" value="1"/>
</dbReference>
<dbReference type="AlphaFoldDB" id="A0A516Q1K2"/>
<keyword evidence="4" id="KW-1185">Reference proteome</keyword>
<feature type="domain" description="UspA" evidence="2">
    <location>
        <begin position="2"/>
        <end position="128"/>
    </location>
</feature>
<accession>A0A516Q1K2</accession>
<dbReference type="PANTHER" id="PTHR46268:SF6">
    <property type="entry name" value="UNIVERSAL STRESS PROTEIN UP12"/>
    <property type="match status" value="1"/>
</dbReference>
<dbReference type="Proteomes" id="UP000319263">
    <property type="component" value="Chromosome"/>
</dbReference>
<comment type="similarity">
    <text evidence="1">Belongs to the universal stress protein A family.</text>
</comment>
<dbReference type="PANTHER" id="PTHR46268">
    <property type="entry name" value="STRESS RESPONSE PROTEIN NHAX"/>
    <property type="match status" value="1"/>
</dbReference>
<dbReference type="PRINTS" id="PR01438">
    <property type="entry name" value="UNVRSLSTRESS"/>
</dbReference>
<proteinExistence type="inferred from homology"/>
<sequence length="138" mass="14950">MNIVVGYLPTPEGSAAFEQARELARDHGHRLVVVNTGHHGNNNHPHFATQHDLDAIETELLKAGINHEIRQSGGTESAAELIMKVADETEAGLIVIGLRRRSPVGKIITGSTAQAILIDAKCPVLSVKPRQRLLTQSR</sequence>
<gene>
    <name evidence="3" type="ORF">FOE78_16215</name>
</gene>
<dbReference type="InterPro" id="IPR014729">
    <property type="entry name" value="Rossmann-like_a/b/a_fold"/>
</dbReference>
<name>A0A516Q1K2_9ACTN</name>
<dbReference type="CDD" id="cd00293">
    <property type="entry name" value="USP-like"/>
    <property type="match status" value="1"/>
</dbReference>
<dbReference type="EMBL" id="CP041692">
    <property type="protein sequence ID" value="QDP97262.1"/>
    <property type="molecule type" value="Genomic_DNA"/>
</dbReference>
<dbReference type="KEGG" id="mik:FOE78_16215"/>
<evidence type="ECO:0000313" key="3">
    <source>
        <dbReference type="EMBL" id="QDP97262.1"/>
    </source>
</evidence>
<dbReference type="RefSeq" id="WP_143987223.1">
    <property type="nucleotide sequence ID" value="NZ_CP041692.1"/>
</dbReference>
<protein>
    <submittedName>
        <fullName evidence="3">Universal stress protein</fullName>
    </submittedName>
</protein>
<organism evidence="3 4">
    <name type="scientific">Microlunatus elymi</name>
    <dbReference type="NCBI Taxonomy" id="2596828"/>
    <lineage>
        <taxon>Bacteria</taxon>
        <taxon>Bacillati</taxon>
        <taxon>Actinomycetota</taxon>
        <taxon>Actinomycetes</taxon>
        <taxon>Propionibacteriales</taxon>
        <taxon>Propionibacteriaceae</taxon>
        <taxon>Microlunatus</taxon>
    </lineage>
</organism>
<dbReference type="Pfam" id="PF00582">
    <property type="entry name" value="Usp"/>
    <property type="match status" value="1"/>
</dbReference>
<dbReference type="InterPro" id="IPR006016">
    <property type="entry name" value="UspA"/>
</dbReference>
<dbReference type="SUPFAM" id="SSF52402">
    <property type="entry name" value="Adenine nucleotide alpha hydrolases-like"/>
    <property type="match status" value="1"/>
</dbReference>